<dbReference type="AlphaFoldDB" id="A0A1I3S487"/>
<sequence length="256" mass="26575">MPIGSGWLCRGTEPAYGESKFPRSVTSEGEERAVWIDETGGADATSTAPDGELEISVEGQTYSADENFDIDHDGQDDTVRLDNADGTMTAYVDTDGDGHADEYLHTDTEGNVVEAARFDSTTGDWIASGEPGGTGSGSDAGHQGELTADLVDGTVELGPATVDSDNDGTADTAVVTDADGNTRLFTDTDGDGSADVQTVITPGGESHTYDHSGTGEWTEVNGVRADSDALWGTPGRDTVEGVARIDSGTGQWISQN</sequence>
<dbReference type="EMBL" id="FORP01000006">
    <property type="protein sequence ID" value="SFJ52429.1"/>
    <property type="molecule type" value="Genomic_DNA"/>
</dbReference>
<name>A0A1I3S487_9PSEU</name>
<organism evidence="3 4">
    <name type="scientific">Amycolatopsis sacchari</name>
    <dbReference type="NCBI Taxonomy" id="115433"/>
    <lineage>
        <taxon>Bacteria</taxon>
        <taxon>Bacillati</taxon>
        <taxon>Actinomycetota</taxon>
        <taxon>Actinomycetes</taxon>
        <taxon>Pseudonocardiales</taxon>
        <taxon>Pseudonocardiaceae</taxon>
        <taxon>Amycolatopsis</taxon>
    </lineage>
</organism>
<evidence type="ECO:0000256" key="1">
    <source>
        <dbReference type="SAM" id="MobiDB-lite"/>
    </source>
</evidence>
<dbReference type="STRING" id="115433.SAMN05421835_10694"/>
<evidence type="ECO:0000313" key="4">
    <source>
        <dbReference type="Proteomes" id="UP000199025"/>
    </source>
</evidence>
<dbReference type="InterPro" id="IPR046543">
    <property type="entry name" value="DUF6802"/>
</dbReference>
<reference evidence="3 4" key="1">
    <citation type="submission" date="2016-10" db="EMBL/GenBank/DDBJ databases">
        <authorList>
            <person name="de Groot N.N."/>
        </authorList>
    </citation>
    <scope>NUCLEOTIDE SEQUENCE [LARGE SCALE GENOMIC DNA]</scope>
    <source>
        <strain evidence="3 4">DSM 44468</strain>
    </source>
</reference>
<dbReference type="Pfam" id="PF20615">
    <property type="entry name" value="DUF6802"/>
    <property type="match status" value="1"/>
</dbReference>
<feature type="domain" description="DUF6802" evidence="2">
    <location>
        <begin position="153"/>
        <end position="220"/>
    </location>
</feature>
<dbReference type="InterPro" id="IPR028994">
    <property type="entry name" value="Integrin_alpha_N"/>
</dbReference>
<feature type="region of interest" description="Disordered" evidence="1">
    <location>
        <begin position="1"/>
        <end position="30"/>
    </location>
</feature>
<proteinExistence type="predicted"/>
<gene>
    <name evidence="3" type="ORF">SAMN05421835_10694</name>
</gene>
<protein>
    <recommendedName>
        <fullName evidence="2">DUF6802 domain-containing protein</fullName>
    </recommendedName>
</protein>
<accession>A0A1I3S487</accession>
<evidence type="ECO:0000259" key="2">
    <source>
        <dbReference type="Pfam" id="PF20615"/>
    </source>
</evidence>
<evidence type="ECO:0000313" key="3">
    <source>
        <dbReference type="EMBL" id="SFJ52429.1"/>
    </source>
</evidence>
<keyword evidence="4" id="KW-1185">Reference proteome</keyword>
<dbReference type="Proteomes" id="UP000199025">
    <property type="component" value="Unassembled WGS sequence"/>
</dbReference>
<dbReference type="SUPFAM" id="SSF69318">
    <property type="entry name" value="Integrin alpha N-terminal domain"/>
    <property type="match status" value="1"/>
</dbReference>